<dbReference type="OrthoDB" id="1741717at2759"/>
<dbReference type="InterPro" id="IPR019341">
    <property type="entry name" value="Alpha/Gamma-adaptin-bd_p34"/>
</dbReference>
<gene>
    <name evidence="2" type="ORF">MCOS_LOCUS5856</name>
</gene>
<evidence type="ECO:0000313" key="3">
    <source>
        <dbReference type="Proteomes" id="UP000267029"/>
    </source>
</evidence>
<evidence type="ECO:0000256" key="1">
    <source>
        <dbReference type="SAM" id="MobiDB-lite"/>
    </source>
</evidence>
<dbReference type="PANTHER" id="PTHR14659:SF1">
    <property type="entry name" value="ALPHA- AND GAMMA-ADAPTIN-BINDING PROTEIN P34"/>
    <property type="match status" value="1"/>
</dbReference>
<dbReference type="STRING" id="53468.A0A0R3UFG3"/>
<feature type="region of interest" description="Disordered" evidence="1">
    <location>
        <begin position="165"/>
        <end position="190"/>
    </location>
</feature>
<dbReference type="Pfam" id="PF10199">
    <property type="entry name" value="Adaptin_binding"/>
    <property type="match status" value="1"/>
</dbReference>
<proteinExistence type="predicted"/>
<protein>
    <submittedName>
        <fullName evidence="2">Uncharacterized protein</fullName>
    </submittedName>
</protein>
<sequence length="464" mass="51027">MSTIPRAYILSAHADGIANMVFTGGSGGEGCMLIDCKYYTASVRLELITNADSKPPLKEAEAFIICFDAGEPKSWDAVCDWLKLVKDGGDIPVQLLVCDRLPEDDFRTRIVSEATRNHCEVVQISPLPDDIEEGDEYGTARLKSALAAHHWPGLKLKSSNKVVDKPENLIKPTTPTKPKSSNSINRGENKDADAFGELFPKLLEMRSKATSMHHDERRKVAEQNHDVCILSFLLPDSLQFSEVLKREFGALSKSGGTTISNYRPSRWALTPAAASARKDQWAGVSVQAVSVGSLSSEAERVWSVRQGQMFESSAIRCASWFLSMRLANCRSACKLKAVICPGTQTHMASASGQMSDYFSSCVVTKVGIARPHIEFGTWGLLCRSKFCTSAREKRALTEASAVQPGQFFLLGVRSDLPDPLTAVEFTERLPVDYPVHPRQMTIQFWKALNLDEDELAGLSSSESD</sequence>
<feature type="compositionally biased region" description="Polar residues" evidence="1">
    <location>
        <begin position="171"/>
        <end position="186"/>
    </location>
</feature>
<name>A0A0R3UFG3_MESCO</name>
<dbReference type="Proteomes" id="UP000267029">
    <property type="component" value="Unassembled WGS sequence"/>
</dbReference>
<accession>A0A0R3UFG3</accession>
<dbReference type="PANTHER" id="PTHR14659">
    <property type="entry name" value="ALPHA- AND GAMMA-ADAPTIN-BINDING PROTEIN P34"/>
    <property type="match status" value="1"/>
</dbReference>
<reference evidence="2 3" key="1">
    <citation type="submission" date="2018-10" db="EMBL/GenBank/DDBJ databases">
        <authorList>
            <consortium name="Pathogen Informatics"/>
        </authorList>
    </citation>
    <scope>NUCLEOTIDE SEQUENCE [LARGE SCALE GENOMIC DNA]</scope>
</reference>
<dbReference type="EMBL" id="UXSR01005218">
    <property type="protein sequence ID" value="VDD79853.1"/>
    <property type="molecule type" value="Genomic_DNA"/>
</dbReference>
<evidence type="ECO:0000313" key="2">
    <source>
        <dbReference type="EMBL" id="VDD79853.1"/>
    </source>
</evidence>
<organism evidence="2 3">
    <name type="scientific">Mesocestoides corti</name>
    <name type="common">Flatworm</name>
    <dbReference type="NCBI Taxonomy" id="53468"/>
    <lineage>
        <taxon>Eukaryota</taxon>
        <taxon>Metazoa</taxon>
        <taxon>Spiralia</taxon>
        <taxon>Lophotrochozoa</taxon>
        <taxon>Platyhelminthes</taxon>
        <taxon>Cestoda</taxon>
        <taxon>Eucestoda</taxon>
        <taxon>Cyclophyllidea</taxon>
        <taxon>Mesocestoididae</taxon>
        <taxon>Mesocestoides</taxon>
    </lineage>
</organism>
<keyword evidence="3" id="KW-1185">Reference proteome</keyword>
<dbReference type="AlphaFoldDB" id="A0A0R3UFG3"/>